<feature type="transmembrane region" description="Helical" evidence="1">
    <location>
        <begin position="83"/>
        <end position="100"/>
    </location>
</feature>
<evidence type="ECO:0000313" key="2">
    <source>
        <dbReference type="EMBL" id="GHH32318.1"/>
    </source>
</evidence>
<dbReference type="EMBL" id="BNAY01000010">
    <property type="protein sequence ID" value="GHH32318.1"/>
    <property type="molecule type" value="Genomic_DNA"/>
</dbReference>
<keyword evidence="1" id="KW-1133">Transmembrane helix</keyword>
<feature type="transmembrane region" description="Helical" evidence="1">
    <location>
        <begin position="106"/>
        <end position="127"/>
    </location>
</feature>
<keyword evidence="1" id="KW-0812">Transmembrane</keyword>
<reference evidence="3" key="1">
    <citation type="journal article" date="2019" name="Int. J. Syst. Evol. Microbiol.">
        <title>The Global Catalogue of Microorganisms (GCM) 10K type strain sequencing project: providing services to taxonomists for standard genome sequencing and annotation.</title>
        <authorList>
            <consortium name="The Broad Institute Genomics Platform"/>
            <consortium name="The Broad Institute Genome Sequencing Center for Infectious Disease"/>
            <person name="Wu L."/>
            <person name="Ma J."/>
        </authorList>
    </citation>
    <scope>NUCLEOTIDE SEQUENCE [LARGE SCALE GENOMIC DNA]</scope>
    <source>
        <strain evidence="3">CGMCC 4.7683</strain>
    </source>
</reference>
<name>A0ABQ3M5P8_9PSEU</name>
<feature type="transmembrane region" description="Helical" evidence="1">
    <location>
        <begin position="229"/>
        <end position="251"/>
    </location>
</feature>
<evidence type="ECO:0000313" key="3">
    <source>
        <dbReference type="Proteomes" id="UP000635387"/>
    </source>
</evidence>
<dbReference type="Proteomes" id="UP000635387">
    <property type="component" value="Unassembled WGS sequence"/>
</dbReference>
<protein>
    <submittedName>
        <fullName evidence="2">Uncharacterized protein</fullName>
    </submittedName>
</protein>
<comment type="caution">
    <text evidence="2">The sequence shown here is derived from an EMBL/GenBank/DDBJ whole genome shotgun (WGS) entry which is preliminary data.</text>
</comment>
<sequence>MISICLSCRVPLTVEDTHCPACGGEVGKTPTEPPKRMVISAAPVSDGPRAGVPGRILTGTVVRFGAVRQEPVMSQNFVRSARIGAAFAGLTLVFAIVVGAPLGMVLLVLGGAAILLAVPGVVLRWTLPAEHRAAAGGGAGWPWTLPLRKIARSRTVGGLSLLVKDVEGGEHRCVAQGEWAPAAPASGVVVEVYGRRDKTGDVRVRRLAEVDTGDVVTPRLPGGARLGRAAGFLAVALWGGAALALLALSILPR</sequence>
<organism evidence="2 3">
    <name type="scientific">Amycolatopsis oliviviridis</name>
    <dbReference type="NCBI Taxonomy" id="1471590"/>
    <lineage>
        <taxon>Bacteria</taxon>
        <taxon>Bacillati</taxon>
        <taxon>Actinomycetota</taxon>
        <taxon>Actinomycetes</taxon>
        <taxon>Pseudonocardiales</taxon>
        <taxon>Pseudonocardiaceae</taxon>
        <taxon>Amycolatopsis</taxon>
    </lineage>
</organism>
<keyword evidence="1" id="KW-0472">Membrane</keyword>
<proteinExistence type="predicted"/>
<keyword evidence="3" id="KW-1185">Reference proteome</keyword>
<evidence type="ECO:0000256" key="1">
    <source>
        <dbReference type="SAM" id="Phobius"/>
    </source>
</evidence>
<gene>
    <name evidence="2" type="ORF">GCM10017790_69250</name>
</gene>
<accession>A0ABQ3M5P8</accession>